<protein>
    <recommendedName>
        <fullName evidence="6">GTPase</fullName>
    </recommendedName>
</protein>
<feature type="coiled-coil region" evidence="1">
    <location>
        <begin position="118"/>
        <end position="152"/>
    </location>
</feature>
<keyword evidence="4" id="KW-1185">Reference proteome</keyword>
<evidence type="ECO:0008006" key="6">
    <source>
        <dbReference type="Google" id="ProtNLM"/>
    </source>
</evidence>
<evidence type="ECO:0000313" key="3">
    <source>
        <dbReference type="EMBL" id="PUE02563.1"/>
    </source>
</evidence>
<comment type="caution">
    <text evidence="2">The sequence shown here is derived from an EMBL/GenBank/DDBJ whole genome shotgun (WGS) entry which is preliminary data.</text>
</comment>
<dbReference type="AlphaFoldDB" id="A0A657PIC8"/>
<dbReference type="Proteomes" id="UP000250928">
    <property type="component" value="Unassembled WGS sequence"/>
</dbReference>
<keyword evidence="1" id="KW-0175">Coiled coil</keyword>
<sequence>MQTLFDQLQGDMQRVVEESERTRKLMRGIYKKFQNLYDLAPMQPKMFSIMPYRVDLEMLHQEAEVFRKSPITAMTEKHFVVKRFFLAMVSRARDIFFQARQEIDIWLKSALDPLRFQIQQHKEQMDQRLEDLQKISRSRDTLDSRMAELDRQRRAIAKQVTYLRNLHNALNSTLPLGGEERPRPRLIQGGAAIGAKR</sequence>
<evidence type="ECO:0000256" key="1">
    <source>
        <dbReference type="SAM" id="Coils"/>
    </source>
</evidence>
<dbReference type="EMBL" id="MUIE01000314">
    <property type="protein sequence ID" value="OQX33258.1"/>
    <property type="molecule type" value="Genomic_DNA"/>
</dbReference>
<dbReference type="EMBL" id="PQCO01000178">
    <property type="protein sequence ID" value="PUE02563.1"/>
    <property type="molecule type" value="Genomic_DNA"/>
</dbReference>
<evidence type="ECO:0000313" key="4">
    <source>
        <dbReference type="Proteomes" id="UP000243361"/>
    </source>
</evidence>
<reference evidence="2 4" key="1">
    <citation type="submission" date="2017-02" db="EMBL/GenBank/DDBJ databases">
        <title>Novel co-symbiosis in the unique lucinid bivalve Phacoides pectinatus.</title>
        <authorList>
            <person name="Lim S.J."/>
            <person name="Davis B.G."/>
            <person name="Gill D.E."/>
            <person name="Engel A.S."/>
            <person name="Anderson L.C."/>
            <person name="Campbell B.J."/>
        </authorList>
    </citation>
    <scope>NUCLEOTIDE SEQUENCE [LARGE SCALE GENOMIC DNA]</scope>
    <source>
        <strain evidence="2">LUC13016_P6</strain>
    </source>
</reference>
<gene>
    <name evidence="2" type="ORF">B0D84_04885</name>
    <name evidence="3" type="ORF">C3L24_06030</name>
</gene>
<organism evidence="2 4">
    <name type="scientific">Candidatus Sedimenticola endophacoides</name>
    <dbReference type="NCBI Taxonomy" id="2548426"/>
    <lineage>
        <taxon>Bacteria</taxon>
        <taxon>Pseudomonadati</taxon>
        <taxon>Pseudomonadota</taxon>
        <taxon>Gammaproteobacteria</taxon>
        <taxon>Chromatiales</taxon>
        <taxon>Sedimenticolaceae</taxon>
        <taxon>Sedimenticola</taxon>
    </lineage>
</organism>
<accession>A0A657PIC8</accession>
<dbReference type="Proteomes" id="UP000243361">
    <property type="component" value="Unassembled WGS sequence"/>
</dbReference>
<evidence type="ECO:0000313" key="5">
    <source>
        <dbReference type="Proteomes" id="UP000250928"/>
    </source>
</evidence>
<proteinExistence type="predicted"/>
<name>A0A657PIC8_9GAMM</name>
<evidence type="ECO:0000313" key="2">
    <source>
        <dbReference type="EMBL" id="OQX33258.1"/>
    </source>
</evidence>
<reference evidence="3 5" key="2">
    <citation type="submission" date="2018-01" db="EMBL/GenBank/DDBJ databases">
        <title>Novel co-symbiosis in the lucinid bivalve Phacoides pectinatus.</title>
        <authorList>
            <person name="Lim S.J."/>
            <person name="Davis B.G."/>
            <person name="Gill D.E."/>
            <person name="Engel A.S."/>
            <person name="Anderson L.C."/>
            <person name="Campbell B.J."/>
        </authorList>
    </citation>
    <scope>NUCLEOTIDE SEQUENCE [LARGE SCALE GENOMIC DNA]</scope>
    <source>
        <strain evidence="3">N3_P5</strain>
    </source>
</reference>